<name>A0AAD9Q2C4_ACRCE</name>
<dbReference type="AlphaFoldDB" id="A0AAD9Q2C4"/>
<organism evidence="1 2">
    <name type="scientific">Acropora cervicornis</name>
    <name type="common">Staghorn coral</name>
    <dbReference type="NCBI Taxonomy" id="6130"/>
    <lineage>
        <taxon>Eukaryota</taxon>
        <taxon>Metazoa</taxon>
        <taxon>Cnidaria</taxon>
        <taxon>Anthozoa</taxon>
        <taxon>Hexacorallia</taxon>
        <taxon>Scleractinia</taxon>
        <taxon>Astrocoeniina</taxon>
        <taxon>Acroporidae</taxon>
        <taxon>Acropora</taxon>
    </lineage>
</organism>
<dbReference type="Proteomes" id="UP001249851">
    <property type="component" value="Unassembled WGS sequence"/>
</dbReference>
<proteinExistence type="predicted"/>
<reference evidence="1" key="2">
    <citation type="journal article" date="2023" name="Science">
        <title>Genomic signatures of disease resistance in endangered staghorn corals.</title>
        <authorList>
            <person name="Vollmer S.V."/>
            <person name="Selwyn J.D."/>
            <person name="Despard B.A."/>
            <person name="Roesel C.L."/>
        </authorList>
    </citation>
    <scope>NUCLEOTIDE SEQUENCE</scope>
    <source>
        <strain evidence="1">K2</strain>
    </source>
</reference>
<protein>
    <submittedName>
        <fullName evidence="1">Uncharacterized protein</fullName>
    </submittedName>
</protein>
<keyword evidence="2" id="KW-1185">Reference proteome</keyword>
<dbReference type="EMBL" id="JARQWQ010000077">
    <property type="protein sequence ID" value="KAK2553406.1"/>
    <property type="molecule type" value="Genomic_DNA"/>
</dbReference>
<sequence>MESDDNTEELQLFKSVFIKTEEGTRPIAGAVKTEGNDHELIEILSSPEGSPEKKRFRVGSGWVPAGSGWVPGGSSRFRLIDTDTRINQADKNLHTLMKELNATMSVKLKEADTRLHNKDNNLQSILNELNTTVSLKIYTGRYRPTRERENLVEAVDDCFENIEVVKFVVVHLANYDKVPVTDLFP</sequence>
<evidence type="ECO:0000313" key="2">
    <source>
        <dbReference type="Proteomes" id="UP001249851"/>
    </source>
</evidence>
<evidence type="ECO:0000313" key="1">
    <source>
        <dbReference type="EMBL" id="KAK2553406.1"/>
    </source>
</evidence>
<accession>A0AAD9Q2C4</accession>
<reference evidence="1" key="1">
    <citation type="journal article" date="2023" name="G3 (Bethesda)">
        <title>Whole genome assembly and annotation of the endangered Caribbean coral Acropora cervicornis.</title>
        <authorList>
            <person name="Selwyn J.D."/>
            <person name="Vollmer S.V."/>
        </authorList>
    </citation>
    <scope>NUCLEOTIDE SEQUENCE</scope>
    <source>
        <strain evidence="1">K2</strain>
    </source>
</reference>
<comment type="caution">
    <text evidence="1">The sequence shown here is derived from an EMBL/GenBank/DDBJ whole genome shotgun (WGS) entry which is preliminary data.</text>
</comment>
<gene>
    <name evidence="1" type="ORF">P5673_025153</name>
</gene>